<feature type="transmembrane region" description="Helical" evidence="9">
    <location>
        <begin position="274"/>
        <end position="300"/>
    </location>
</feature>
<dbReference type="InterPro" id="IPR003362">
    <property type="entry name" value="Bact_transf"/>
</dbReference>
<evidence type="ECO:0000256" key="4">
    <source>
        <dbReference type="ARBA" id="ARBA00022475"/>
    </source>
</evidence>
<dbReference type="GO" id="GO:0000271">
    <property type="term" value="P:polysaccharide biosynthetic process"/>
    <property type="evidence" value="ECO:0007669"/>
    <property type="project" value="InterPro"/>
</dbReference>
<evidence type="ECO:0000256" key="5">
    <source>
        <dbReference type="ARBA" id="ARBA00022679"/>
    </source>
</evidence>
<dbReference type="GO" id="GO:0005886">
    <property type="term" value="C:plasma membrane"/>
    <property type="evidence" value="ECO:0007669"/>
    <property type="project" value="UniProtKB-SubCell"/>
</dbReference>
<evidence type="ECO:0000256" key="6">
    <source>
        <dbReference type="ARBA" id="ARBA00022692"/>
    </source>
</evidence>
<accession>A0A927WMY2</accession>
<keyword evidence="5" id="KW-0808">Transferase</keyword>
<comment type="similarity">
    <text evidence="3">Belongs to the bacterial sugar transferase family.</text>
</comment>
<dbReference type="InterPro" id="IPR017472">
    <property type="entry name" value="Undecaprenyl-P_galact_Ptfrase"/>
</dbReference>
<sequence>MQKSNNGIRQRLRPYLASIIFMSADYLAVILTGLISTGLYDLEIDPSYIYLWLPLTFLIFLAQAKAYATMQPIIYTVRSIFYAGTYGLIAYIVALYFFTDWMAARSFFAVFWLVLLITLYIERLLISLWLKHSHHLYEDVIFVGAGKTAERALHYFQDDLGYRYHVIGFLDDNPISDKIPDKYKLLGTIREAEKIVENSHAQNVIITAPGMERDKLQQLITTVQPHVRNLSYVPDLIGTPMMGVEAQVLFTEEILMLHMRNNLAMRRNKIYKRIFDLVCTICGGLLILPIIAIVALLVAIDNKGNVIFAHRRIGKDGKEFPCYKFQSMVPNAQEILQDYLAKNPEARKEWEESFKLTNDPRVTKLGGFLRKTSLDELPQLWNVIKGDMSLVGPRPIVKKEIERYGEYFREYAMVLPGITGMWQASGRSDTTYEERVEMDTWYVRNWSVWLDIMYLAKTFTAVIFGKGAY</sequence>
<dbReference type="NCBIfam" id="TIGR03022">
    <property type="entry name" value="WbaP_sugtrans"/>
    <property type="match status" value="1"/>
</dbReference>
<feature type="transmembrane region" description="Helical" evidence="9">
    <location>
        <begin position="47"/>
        <end position="68"/>
    </location>
</feature>
<gene>
    <name evidence="11" type="primary">wbaP</name>
    <name evidence="11" type="ORF">E7201_02260</name>
</gene>
<keyword evidence="8 9" id="KW-0472">Membrane</keyword>
<keyword evidence="4" id="KW-1003">Cell membrane</keyword>
<dbReference type="InterPro" id="IPR017475">
    <property type="entry name" value="EPS_sugar_tfrase"/>
</dbReference>
<feature type="transmembrane region" description="Helical" evidence="9">
    <location>
        <begin position="80"/>
        <end position="98"/>
    </location>
</feature>
<dbReference type="Proteomes" id="UP000761380">
    <property type="component" value="Unassembled WGS sequence"/>
</dbReference>
<comment type="caution">
    <text evidence="11">The sequence shown here is derived from an EMBL/GenBank/DDBJ whole genome shotgun (WGS) entry which is preliminary data.</text>
</comment>
<feature type="transmembrane region" description="Helical" evidence="9">
    <location>
        <begin position="104"/>
        <end position="121"/>
    </location>
</feature>
<evidence type="ECO:0000256" key="1">
    <source>
        <dbReference type="ARBA" id="ARBA00004141"/>
    </source>
</evidence>
<organism evidence="11 12">
    <name type="scientific">Selenomonas ruminantium</name>
    <dbReference type="NCBI Taxonomy" id="971"/>
    <lineage>
        <taxon>Bacteria</taxon>
        <taxon>Bacillati</taxon>
        <taxon>Bacillota</taxon>
        <taxon>Negativicutes</taxon>
        <taxon>Selenomonadales</taxon>
        <taxon>Selenomonadaceae</taxon>
        <taxon>Selenomonas</taxon>
    </lineage>
</organism>
<dbReference type="AlphaFoldDB" id="A0A927WMY2"/>
<keyword evidence="7 9" id="KW-1133">Transmembrane helix</keyword>
<evidence type="ECO:0000256" key="8">
    <source>
        <dbReference type="ARBA" id="ARBA00023136"/>
    </source>
</evidence>
<evidence type="ECO:0000313" key="11">
    <source>
        <dbReference type="EMBL" id="MBE6091993.1"/>
    </source>
</evidence>
<protein>
    <submittedName>
        <fullName evidence="11">Undecaprenyl-phosphate galactose phosphotransferase WbaP</fullName>
    </submittedName>
</protein>
<evidence type="ECO:0000259" key="10">
    <source>
        <dbReference type="Pfam" id="PF02397"/>
    </source>
</evidence>
<evidence type="ECO:0000256" key="3">
    <source>
        <dbReference type="ARBA" id="ARBA00006464"/>
    </source>
</evidence>
<dbReference type="Pfam" id="PF02397">
    <property type="entry name" value="Bac_transf"/>
    <property type="match status" value="1"/>
</dbReference>
<dbReference type="NCBIfam" id="TIGR03025">
    <property type="entry name" value="EPS_sugtrans"/>
    <property type="match status" value="1"/>
</dbReference>
<evidence type="ECO:0000313" key="12">
    <source>
        <dbReference type="Proteomes" id="UP000761380"/>
    </source>
</evidence>
<comment type="subcellular location">
    <subcellularLocation>
        <location evidence="2">Cell membrane</location>
    </subcellularLocation>
    <subcellularLocation>
        <location evidence="1">Membrane</location>
        <topology evidence="1">Multi-pass membrane protein</topology>
    </subcellularLocation>
</comment>
<feature type="transmembrane region" description="Helical" evidence="9">
    <location>
        <begin position="12"/>
        <end position="35"/>
    </location>
</feature>
<dbReference type="EMBL" id="SVBY01000009">
    <property type="protein sequence ID" value="MBE6091993.1"/>
    <property type="molecule type" value="Genomic_DNA"/>
</dbReference>
<dbReference type="PANTHER" id="PTHR30576:SF4">
    <property type="entry name" value="UNDECAPRENYL-PHOSPHATE GALACTOSE PHOSPHOTRANSFERASE"/>
    <property type="match status" value="1"/>
</dbReference>
<keyword evidence="6 9" id="KW-0812">Transmembrane</keyword>
<proteinExistence type="inferred from homology"/>
<feature type="domain" description="Bacterial sugar transferase" evidence="10">
    <location>
        <begin position="272"/>
        <end position="463"/>
    </location>
</feature>
<evidence type="ECO:0000256" key="9">
    <source>
        <dbReference type="SAM" id="Phobius"/>
    </source>
</evidence>
<dbReference type="Gene3D" id="3.40.50.720">
    <property type="entry name" value="NAD(P)-binding Rossmann-like Domain"/>
    <property type="match status" value="1"/>
</dbReference>
<evidence type="ECO:0000256" key="7">
    <source>
        <dbReference type="ARBA" id="ARBA00022989"/>
    </source>
</evidence>
<name>A0A927WMY2_SELRU</name>
<evidence type="ECO:0000256" key="2">
    <source>
        <dbReference type="ARBA" id="ARBA00004236"/>
    </source>
</evidence>
<dbReference type="PANTHER" id="PTHR30576">
    <property type="entry name" value="COLANIC BIOSYNTHESIS UDP-GLUCOSE LIPID CARRIER TRANSFERASE"/>
    <property type="match status" value="1"/>
</dbReference>
<dbReference type="GO" id="GO:0016780">
    <property type="term" value="F:phosphotransferase activity, for other substituted phosphate groups"/>
    <property type="evidence" value="ECO:0007669"/>
    <property type="project" value="TreeGrafter"/>
</dbReference>
<dbReference type="Pfam" id="PF13727">
    <property type="entry name" value="CoA_binding_3"/>
    <property type="match status" value="1"/>
</dbReference>
<reference evidence="11" key="1">
    <citation type="submission" date="2019-04" db="EMBL/GenBank/DDBJ databases">
        <title>Evolution of Biomass-Degrading Anaerobic Consortia Revealed by Metagenomics.</title>
        <authorList>
            <person name="Peng X."/>
        </authorList>
    </citation>
    <scope>NUCLEOTIDE SEQUENCE</scope>
    <source>
        <strain evidence="11">SIG240</strain>
    </source>
</reference>